<keyword evidence="17" id="KW-1185">Reference proteome</keyword>
<evidence type="ECO:0000256" key="4">
    <source>
        <dbReference type="ARBA" id="ARBA00022475"/>
    </source>
</evidence>
<dbReference type="EC" id="2.7.13.3" evidence="3"/>
<evidence type="ECO:0000256" key="1">
    <source>
        <dbReference type="ARBA" id="ARBA00000085"/>
    </source>
</evidence>
<evidence type="ECO:0000256" key="3">
    <source>
        <dbReference type="ARBA" id="ARBA00012438"/>
    </source>
</evidence>
<evidence type="ECO:0000256" key="13">
    <source>
        <dbReference type="ARBA" id="ARBA00023136"/>
    </source>
</evidence>
<dbReference type="SMART" id="SM00091">
    <property type="entry name" value="PAS"/>
    <property type="match status" value="1"/>
</dbReference>
<dbReference type="EMBL" id="PVNS01000001">
    <property type="protein sequence ID" value="PRO67231.1"/>
    <property type="molecule type" value="Genomic_DNA"/>
</dbReference>
<dbReference type="PRINTS" id="PR00344">
    <property type="entry name" value="BCTRLSENSOR"/>
</dbReference>
<dbReference type="Proteomes" id="UP000243650">
    <property type="component" value="Unassembled WGS sequence"/>
</dbReference>
<feature type="domain" description="Histidine kinase" evidence="15">
    <location>
        <begin position="332"/>
        <end position="526"/>
    </location>
</feature>
<dbReference type="Pfam" id="PF17203">
    <property type="entry name" value="sCache_3_2"/>
    <property type="match status" value="1"/>
</dbReference>
<organism evidence="16 17">
    <name type="scientific">Alkalicoccus urumqiensis</name>
    <name type="common">Bacillus urumqiensis</name>
    <dbReference type="NCBI Taxonomy" id="1548213"/>
    <lineage>
        <taxon>Bacteria</taxon>
        <taxon>Bacillati</taxon>
        <taxon>Bacillota</taxon>
        <taxon>Bacilli</taxon>
        <taxon>Bacillales</taxon>
        <taxon>Bacillaceae</taxon>
        <taxon>Alkalicoccus</taxon>
    </lineage>
</organism>
<evidence type="ECO:0000256" key="8">
    <source>
        <dbReference type="ARBA" id="ARBA00022741"/>
    </source>
</evidence>
<keyword evidence="11 14" id="KW-1133">Transmembrane helix</keyword>
<evidence type="ECO:0000256" key="5">
    <source>
        <dbReference type="ARBA" id="ARBA00022553"/>
    </source>
</evidence>
<keyword evidence="9 16" id="KW-0418">Kinase</keyword>
<evidence type="ECO:0000313" key="16">
    <source>
        <dbReference type="EMBL" id="PRO67231.1"/>
    </source>
</evidence>
<dbReference type="PROSITE" id="PS50109">
    <property type="entry name" value="HIS_KIN"/>
    <property type="match status" value="1"/>
</dbReference>
<evidence type="ECO:0000256" key="14">
    <source>
        <dbReference type="SAM" id="Phobius"/>
    </source>
</evidence>
<dbReference type="PANTHER" id="PTHR44936">
    <property type="entry name" value="SENSOR PROTEIN CREC"/>
    <property type="match status" value="1"/>
</dbReference>
<dbReference type="InterPro" id="IPR033463">
    <property type="entry name" value="sCache_3"/>
</dbReference>
<evidence type="ECO:0000256" key="11">
    <source>
        <dbReference type="ARBA" id="ARBA00022989"/>
    </source>
</evidence>
<evidence type="ECO:0000256" key="7">
    <source>
        <dbReference type="ARBA" id="ARBA00022692"/>
    </source>
</evidence>
<protein>
    <recommendedName>
        <fullName evidence="3">histidine kinase</fullName>
        <ecNumber evidence="3">2.7.13.3</ecNumber>
    </recommendedName>
</protein>
<sequence>MKRRNVPIKWKITSMTLGVVLVSIVIGMTVFLGLLLSNQRDDIGQRTMLTAQMTAQMELVQELDEPSAQEELQQLTERIRATQEDDYIVLLDMEGTRLTHPVPERIGTAFSGGDEEPAFYEHVYLSEARADSGTTVRAFVPVVDENRSQIGVVVVGNQYPPWYSMLGEMVHPLLIFLGFALAFGIWGSWQLANHIKSQTFQMEPDELARTLKERTATFHAIHEGVIAIDQNQTITIMNDAARRMLNIQGAAVGERIQDVIPDTRLPEVLDVDAPIMEQEFYVQGRAIFSNRIPISQDGRTIGAVAIFQDRTDMTRLARQLTGVQNYVDALRVQNHESSNKLHTIAGLIQLGRGESALDYIFQVTRENDHRFSRITSRIQDESIAGLLIGKMQRARELDMKLHMDDDMAFRTYPEGVDEHDLVVIIGNLLTNSMEAFPSEQTDCSIHFTMYEENDSLLIQISDNGAGMSEADKQHLFDKGWSTKSTEGRGLGMYLIHTILHRINGEIDVYSAPDEGTEMVLTIPMTREGSYDSAVSS</sequence>
<dbReference type="Gene3D" id="1.10.287.130">
    <property type="match status" value="1"/>
</dbReference>
<dbReference type="AlphaFoldDB" id="A0A2P6MLT6"/>
<dbReference type="InterPro" id="IPR039506">
    <property type="entry name" value="SPOB_a"/>
</dbReference>
<comment type="caution">
    <text evidence="16">The sequence shown here is derived from an EMBL/GenBank/DDBJ whole genome shotgun (WGS) entry which is preliminary data.</text>
</comment>
<dbReference type="Gene3D" id="3.30.565.10">
    <property type="entry name" value="Histidine kinase-like ATPase, C-terminal domain"/>
    <property type="match status" value="1"/>
</dbReference>
<dbReference type="PANTHER" id="PTHR44936:SF9">
    <property type="entry name" value="SENSOR PROTEIN CREC"/>
    <property type="match status" value="1"/>
</dbReference>
<dbReference type="InterPro" id="IPR035965">
    <property type="entry name" value="PAS-like_dom_sf"/>
</dbReference>
<dbReference type="SUPFAM" id="SSF55890">
    <property type="entry name" value="Sporulation response regulatory protein Spo0B"/>
    <property type="match status" value="1"/>
</dbReference>
<dbReference type="InterPro" id="IPR004358">
    <property type="entry name" value="Sig_transdc_His_kin-like_C"/>
</dbReference>
<dbReference type="GO" id="GO:0005886">
    <property type="term" value="C:plasma membrane"/>
    <property type="evidence" value="ECO:0007669"/>
    <property type="project" value="UniProtKB-SubCell"/>
</dbReference>
<dbReference type="CDD" id="cd00130">
    <property type="entry name" value="PAS"/>
    <property type="match status" value="1"/>
</dbReference>
<dbReference type="SUPFAM" id="SSF103190">
    <property type="entry name" value="Sensory domain-like"/>
    <property type="match status" value="1"/>
</dbReference>
<evidence type="ECO:0000313" key="17">
    <source>
        <dbReference type="Proteomes" id="UP000243650"/>
    </source>
</evidence>
<dbReference type="GO" id="GO:0000155">
    <property type="term" value="F:phosphorelay sensor kinase activity"/>
    <property type="evidence" value="ECO:0007669"/>
    <property type="project" value="InterPro"/>
</dbReference>
<feature type="transmembrane region" description="Helical" evidence="14">
    <location>
        <begin position="173"/>
        <end position="192"/>
    </location>
</feature>
<name>A0A2P6MLT6_ALKUR</name>
<keyword evidence="12" id="KW-0902">Two-component regulatory system</keyword>
<keyword evidence="5" id="KW-0597">Phosphoprotein</keyword>
<evidence type="ECO:0000256" key="9">
    <source>
        <dbReference type="ARBA" id="ARBA00022777"/>
    </source>
</evidence>
<dbReference type="Pfam" id="PF14689">
    <property type="entry name" value="SPOB_a"/>
    <property type="match status" value="1"/>
</dbReference>
<dbReference type="InterPro" id="IPR000014">
    <property type="entry name" value="PAS"/>
</dbReference>
<dbReference type="Gene3D" id="3.30.450.20">
    <property type="entry name" value="PAS domain"/>
    <property type="match status" value="2"/>
</dbReference>
<evidence type="ECO:0000256" key="10">
    <source>
        <dbReference type="ARBA" id="ARBA00022840"/>
    </source>
</evidence>
<evidence type="ECO:0000256" key="2">
    <source>
        <dbReference type="ARBA" id="ARBA00004651"/>
    </source>
</evidence>
<keyword evidence="13 14" id="KW-0472">Membrane</keyword>
<dbReference type="InterPro" id="IPR036890">
    <property type="entry name" value="HATPase_C_sf"/>
</dbReference>
<dbReference type="InterPro" id="IPR029151">
    <property type="entry name" value="Sensor-like_sf"/>
</dbReference>
<dbReference type="Pfam" id="PF02518">
    <property type="entry name" value="HATPase_c"/>
    <property type="match status" value="1"/>
</dbReference>
<dbReference type="RefSeq" id="WP_105957615.1">
    <property type="nucleotide sequence ID" value="NZ_PVNS01000001.1"/>
</dbReference>
<comment type="catalytic activity">
    <reaction evidence="1">
        <text>ATP + protein L-histidine = ADP + protein N-phospho-L-histidine.</text>
        <dbReference type="EC" id="2.7.13.3"/>
    </reaction>
</comment>
<accession>A0A2P6MLT6</accession>
<keyword evidence="4" id="KW-1003">Cell membrane</keyword>
<dbReference type="GO" id="GO:0005524">
    <property type="term" value="F:ATP binding"/>
    <property type="evidence" value="ECO:0007669"/>
    <property type="project" value="UniProtKB-KW"/>
</dbReference>
<dbReference type="InterPro" id="IPR016120">
    <property type="entry name" value="Sig_transdc_His_kin_SpoOB"/>
</dbReference>
<dbReference type="InterPro" id="IPR005467">
    <property type="entry name" value="His_kinase_dom"/>
</dbReference>
<evidence type="ECO:0000256" key="6">
    <source>
        <dbReference type="ARBA" id="ARBA00022679"/>
    </source>
</evidence>
<feature type="transmembrane region" description="Helical" evidence="14">
    <location>
        <begin position="12"/>
        <end position="36"/>
    </location>
</feature>
<dbReference type="SUPFAM" id="SSF55874">
    <property type="entry name" value="ATPase domain of HSP90 chaperone/DNA topoisomerase II/histidine kinase"/>
    <property type="match status" value="1"/>
</dbReference>
<dbReference type="InterPro" id="IPR050980">
    <property type="entry name" value="2C_sensor_his_kinase"/>
</dbReference>
<proteinExistence type="predicted"/>
<dbReference type="SMART" id="SM00387">
    <property type="entry name" value="HATPase_c"/>
    <property type="match status" value="1"/>
</dbReference>
<dbReference type="SUPFAM" id="SSF55785">
    <property type="entry name" value="PYP-like sensor domain (PAS domain)"/>
    <property type="match status" value="1"/>
</dbReference>
<keyword evidence="10" id="KW-0067">ATP-binding</keyword>
<keyword evidence="7 14" id="KW-0812">Transmembrane</keyword>
<comment type="subcellular location">
    <subcellularLocation>
        <location evidence="2">Cell membrane</location>
        <topology evidence="2">Multi-pass membrane protein</topology>
    </subcellularLocation>
</comment>
<keyword evidence="6" id="KW-0808">Transferase</keyword>
<evidence type="ECO:0000259" key="15">
    <source>
        <dbReference type="PROSITE" id="PS50109"/>
    </source>
</evidence>
<reference evidence="16 17" key="1">
    <citation type="submission" date="2018-03" db="EMBL/GenBank/DDBJ databases">
        <title>Bacillus urumqiensis sp. nov., a moderately haloalkaliphilic bacterium isolated from a salt lake.</title>
        <authorList>
            <person name="Zhao B."/>
            <person name="Liao Z."/>
        </authorList>
    </citation>
    <scope>NUCLEOTIDE SEQUENCE [LARGE SCALE GENOMIC DNA]</scope>
    <source>
        <strain evidence="16 17">BZ-SZ-XJ18</strain>
    </source>
</reference>
<dbReference type="CDD" id="cd18773">
    <property type="entry name" value="PDC1_HK_sensor"/>
    <property type="match status" value="1"/>
</dbReference>
<evidence type="ECO:0000256" key="12">
    <source>
        <dbReference type="ARBA" id="ARBA00023012"/>
    </source>
</evidence>
<gene>
    <name evidence="16" type="ORF">C6I21_01325</name>
</gene>
<dbReference type="InterPro" id="IPR003594">
    <property type="entry name" value="HATPase_dom"/>
</dbReference>
<dbReference type="OrthoDB" id="9792686at2"/>
<keyword evidence="8" id="KW-0547">Nucleotide-binding</keyword>